<dbReference type="InterPro" id="IPR039760">
    <property type="entry name" value="MOFRL_protein"/>
</dbReference>
<sequence length="140" mass="14469">SREVAVVMAGMAKSAKQYGHPISGPAVLLSGGETTVTVNNTPPGKGGRNTEFLLSLACALQGEHGIWAMAGDSDGIDGTEDAAGAIVFPDTLARGKLSGLNAVQYLDGHDSYCYFHALNDLLITGPTLTNVNDIRAILIA</sequence>
<dbReference type="SUPFAM" id="SSF82544">
    <property type="entry name" value="GckA/TtuD-like"/>
    <property type="match status" value="1"/>
</dbReference>
<feature type="domain" description="MOFRL" evidence="1">
    <location>
        <begin position="27"/>
        <end position="133"/>
    </location>
</feature>
<evidence type="ECO:0000313" key="2">
    <source>
        <dbReference type="EMBL" id="PLP44898.1"/>
    </source>
</evidence>
<accession>A0A2N5AG23</accession>
<proteinExistence type="predicted"/>
<name>A0A2N5AG23_KLEVA</name>
<dbReference type="Proteomes" id="UP000234473">
    <property type="component" value="Unassembled WGS sequence"/>
</dbReference>
<evidence type="ECO:0000259" key="1">
    <source>
        <dbReference type="Pfam" id="PF05161"/>
    </source>
</evidence>
<keyword evidence="2" id="KW-0808">Transferase</keyword>
<dbReference type="Pfam" id="PF05161">
    <property type="entry name" value="MOFRL"/>
    <property type="match status" value="1"/>
</dbReference>
<dbReference type="GO" id="GO:0008887">
    <property type="term" value="F:glycerate kinase activity"/>
    <property type="evidence" value="ECO:0007669"/>
    <property type="project" value="InterPro"/>
</dbReference>
<protein>
    <submittedName>
        <fullName evidence="2">Glycerate kinase</fullName>
    </submittedName>
</protein>
<organism evidence="2 3">
    <name type="scientific">Klebsiella variicola</name>
    <dbReference type="NCBI Taxonomy" id="244366"/>
    <lineage>
        <taxon>Bacteria</taxon>
        <taxon>Pseudomonadati</taxon>
        <taxon>Pseudomonadota</taxon>
        <taxon>Gammaproteobacteria</taxon>
        <taxon>Enterobacterales</taxon>
        <taxon>Enterobacteriaceae</taxon>
        <taxon>Klebsiella/Raoultella group</taxon>
        <taxon>Klebsiella</taxon>
        <taxon>Klebsiella pneumoniae complex</taxon>
    </lineage>
</organism>
<dbReference type="GO" id="GO:0005737">
    <property type="term" value="C:cytoplasm"/>
    <property type="evidence" value="ECO:0007669"/>
    <property type="project" value="TreeGrafter"/>
</dbReference>
<feature type="non-terminal residue" evidence="2">
    <location>
        <position position="1"/>
    </location>
</feature>
<dbReference type="EMBL" id="PICB01000700">
    <property type="protein sequence ID" value="PLP44898.1"/>
    <property type="molecule type" value="Genomic_DNA"/>
</dbReference>
<comment type="caution">
    <text evidence="2">The sequence shown here is derived from an EMBL/GenBank/DDBJ whole genome shotgun (WGS) entry which is preliminary data.</text>
</comment>
<dbReference type="AlphaFoldDB" id="A0A2N5AG23"/>
<dbReference type="PANTHER" id="PTHR12227:SF0">
    <property type="entry name" value="GLYCERATE KINASE"/>
    <property type="match status" value="1"/>
</dbReference>
<dbReference type="InterPro" id="IPR037035">
    <property type="entry name" value="GK-like_C_sf"/>
</dbReference>
<reference evidence="2 3" key="2">
    <citation type="submission" date="2018-01" db="EMBL/GenBank/DDBJ databases">
        <title>Genomic study of Klebsiella pneumoniae.</title>
        <authorList>
            <person name="Yang Y."/>
            <person name="Bicalho R."/>
        </authorList>
    </citation>
    <scope>NUCLEOTIDE SEQUENCE [LARGE SCALE GENOMIC DNA]</scope>
    <source>
        <strain evidence="2 3">A5</strain>
    </source>
</reference>
<gene>
    <name evidence="2" type="ORF">CWM98_14450</name>
</gene>
<reference evidence="2 3" key="1">
    <citation type="submission" date="2017-11" db="EMBL/GenBank/DDBJ databases">
        <authorList>
            <person name="Han C.G."/>
        </authorList>
    </citation>
    <scope>NUCLEOTIDE SEQUENCE [LARGE SCALE GENOMIC DNA]</scope>
    <source>
        <strain evidence="2 3">A5</strain>
    </source>
</reference>
<dbReference type="Gene3D" id="3.40.1480.10">
    <property type="entry name" value="MOFRL domain"/>
    <property type="match status" value="1"/>
</dbReference>
<evidence type="ECO:0000313" key="3">
    <source>
        <dbReference type="Proteomes" id="UP000234473"/>
    </source>
</evidence>
<dbReference type="InterPro" id="IPR007835">
    <property type="entry name" value="MOFRL"/>
</dbReference>
<keyword evidence="2" id="KW-0418">Kinase</keyword>
<dbReference type="PANTHER" id="PTHR12227">
    <property type="entry name" value="GLYCERATE KINASE"/>
    <property type="match status" value="1"/>
</dbReference>